<dbReference type="SUPFAM" id="SSF56112">
    <property type="entry name" value="Protein kinase-like (PK-like)"/>
    <property type="match status" value="1"/>
</dbReference>
<feature type="region of interest" description="Disordered" evidence="6">
    <location>
        <begin position="944"/>
        <end position="995"/>
    </location>
</feature>
<name>A0A9P4LUK1_9PEZI</name>
<feature type="compositionally biased region" description="Low complexity" evidence="6">
    <location>
        <begin position="365"/>
        <end position="397"/>
    </location>
</feature>
<feature type="compositionally biased region" description="Low complexity" evidence="6">
    <location>
        <begin position="440"/>
        <end position="453"/>
    </location>
</feature>
<feature type="region of interest" description="Disordered" evidence="6">
    <location>
        <begin position="476"/>
        <end position="550"/>
    </location>
</feature>
<feature type="compositionally biased region" description="Polar residues" evidence="6">
    <location>
        <begin position="290"/>
        <end position="300"/>
    </location>
</feature>
<dbReference type="Pfam" id="PF00069">
    <property type="entry name" value="Pkinase"/>
    <property type="match status" value="1"/>
</dbReference>
<feature type="region of interest" description="Disordered" evidence="6">
    <location>
        <begin position="1068"/>
        <end position="1091"/>
    </location>
</feature>
<keyword evidence="1" id="KW-0808">Transferase</keyword>
<evidence type="ECO:0000313" key="8">
    <source>
        <dbReference type="EMBL" id="KAF2083176.1"/>
    </source>
</evidence>
<evidence type="ECO:0000256" key="6">
    <source>
        <dbReference type="SAM" id="MobiDB-lite"/>
    </source>
</evidence>
<gene>
    <name evidence="8" type="ORF">K490DRAFT_52326</name>
</gene>
<evidence type="ECO:0000259" key="7">
    <source>
        <dbReference type="PROSITE" id="PS50011"/>
    </source>
</evidence>
<feature type="compositionally biased region" description="Polar residues" evidence="6">
    <location>
        <begin position="337"/>
        <end position="363"/>
    </location>
</feature>
<feature type="compositionally biased region" description="Low complexity" evidence="6">
    <location>
        <begin position="52"/>
        <end position="76"/>
    </location>
</feature>
<evidence type="ECO:0000256" key="3">
    <source>
        <dbReference type="ARBA" id="ARBA00022777"/>
    </source>
</evidence>
<feature type="region of interest" description="Disordered" evidence="6">
    <location>
        <begin position="562"/>
        <end position="675"/>
    </location>
</feature>
<feature type="compositionally biased region" description="Polar residues" evidence="6">
    <location>
        <begin position="651"/>
        <end position="667"/>
    </location>
</feature>
<feature type="compositionally biased region" description="Polar residues" evidence="6">
    <location>
        <begin position="132"/>
        <end position="144"/>
    </location>
</feature>
<dbReference type="OrthoDB" id="5337378at2759"/>
<reference evidence="8" key="1">
    <citation type="journal article" date="2020" name="Stud. Mycol.">
        <title>101 Dothideomycetes genomes: a test case for predicting lifestyles and emergence of pathogens.</title>
        <authorList>
            <person name="Haridas S."/>
            <person name="Albert R."/>
            <person name="Binder M."/>
            <person name="Bloem J."/>
            <person name="Labutti K."/>
            <person name="Salamov A."/>
            <person name="Andreopoulos B."/>
            <person name="Baker S."/>
            <person name="Barry K."/>
            <person name="Bills G."/>
            <person name="Bluhm B."/>
            <person name="Cannon C."/>
            <person name="Castanera R."/>
            <person name="Culley D."/>
            <person name="Daum C."/>
            <person name="Ezra D."/>
            <person name="Gonzalez J."/>
            <person name="Henrissat B."/>
            <person name="Kuo A."/>
            <person name="Liang C."/>
            <person name="Lipzen A."/>
            <person name="Lutzoni F."/>
            <person name="Magnuson J."/>
            <person name="Mondo S."/>
            <person name="Nolan M."/>
            <person name="Ohm R."/>
            <person name="Pangilinan J."/>
            <person name="Park H.-J."/>
            <person name="Ramirez L."/>
            <person name="Alfaro M."/>
            <person name="Sun H."/>
            <person name="Tritt A."/>
            <person name="Yoshinaga Y."/>
            <person name="Zwiers L.-H."/>
            <person name="Turgeon B."/>
            <person name="Goodwin S."/>
            <person name="Spatafora J."/>
            <person name="Crous P."/>
            <person name="Grigoriev I."/>
        </authorList>
    </citation>
    <scope>NUCLEOTIDE SEQUENCE</scope>
    <source>
        <strain evidence="8">CBS 121410</strain>
    </source>
</reference>
<dbReference type="Gene3D" id="1.10.510.10">
    <property type="entry name" value="Transferase(Phosphotransferase) domain 1"/>
    <property type="match status" value="1"/>
</dbReference>
<feature type="compositionally biased region" description="Basic and acidic residues" evidence="6">
    <location>
        <begin position="980"/>
        <end position="991"/>
    </location>
</feature>
<dbReference type="InterPro" id="IPR050339">
    <property type="entry name" value="CC_SR_Kinase"/>
</dbReference>
<keyword evidence="9" id="KW-1185">Reference proteome</keyword>
<feature type="compositionally biased region" description="Polar residues" evidence="6">
    <location>
        <begin position="576"/>
        <end position="588"/>
    </location>
</feature>
<dbReference type="InterPro" id="IPR008271">
    <property type="entry name" value="Ser/Thr_kinase_AS"/>
</dbReference>
<evidence type="ECO:0000256" key="2">
    <source>
        <dbReference type="ARBA" id="ARBA00022741"/>
    </source>
</evidence>
<feature type="domain" description="Protein kinase" evidence="7">
    <location>
        <begin position="715"/>
        <end position="1054"/>
    </location>
</feature>
<keyword evidence="3 8" id="KW-0418">Kinase</keyword>
<keyword evidence="2" id="KW-0547">Nucleotide-binding</keyword>
<dbReference type="PROSITE" id="PS50011">
    <property type="entry name" value="PROTEIN_KINASE_DOM"/>
    <property type="match status" value="1"/>
</dbReference>
<feature type="region of interest" description="Disordered" evidence="6">
    <location>
        <begin position="337"/>
        <end position="453"/>
    </location>
</feature>
<dbReference type="PANTHER" id="PTHR11042:SF196">
    <property type="entry name" value="MITOSIS INHIBITOR PROTEIN KINASE SWE1"/>
    <property type="match status" value="1"/>
</dbReference>
<sequence length="1091" mass="118988">MDFAYSPRRDVGGTLHLHSPPQHHSYRVDGFPSIKQIRRSLSRSPSKASRFTLHTSPSHSPQSPLSPLALSRAFSPRTAKENNPPMSLSPLAAAETPISTKKSKPGLRRLAPFRPSPRPRNTPRSPIRRALSDSTNQANSLTTRRNSKESVSEASDLDEDLAAIKSETDLKAATARFELNDGPIKFEFDRLKPTTNDPLAKCLAPPKSSPLKRSDGIMNLDQASLGSPSAKRRSLHGGSFGDFDVFDHSAAPDMAEQGSGDQDREMGNYSFSSPLAPSRRTSPIRKSLSLRRSTLQQRYGSSMARPRVVQEQGYEFLLPGQAASKSRPRMSLDNAFVSPQQNESPFRRTSQFGSSHPFSQLSQGPKAAPAPHQPHPLSHALTPSSSTSSMSDDSPTHQAPPPPATALPRQVLAETSRPPISFSRSLPIGASRPTGRMHASSDSSDPASFATPDSFRMAKPLPAAFMSTGLISKRNRNVDVPPPGSFENYTMPDTPSKRVSFPPMTSTTPFQRSSLAKSTLPHHEFGTPSTPFSSHAKKTTPETFGQGVSIFGSRCGNGGLPRRGSFLSIDGDDHSNSPNGQVDSQSSDEFPPTPTKQTSSGRNSKENSLRSNLFGRRASMGPDTFPDASGEMSPHTPHASSCFTPPDPSRLSISANQRRGSLPFGSSTGSAGGFPPATPTAPRDSVFHFGAGPSVAPITGLTKNDVDTSLTARFESVKLLPGDGEFSQVYLVGDPIASDMTHSTSSALSKDWIVKKSKKPYTGIKDRERKRREVDILRALRGHEHIIEFTDCWDAENHLYIQTEYCENGNLKNFLSETGDKARLDDFRIWKILLELSLGVKFIHDSGFIHLDLKPANVFIDWEGVLKIGDFGLASPWPAPSGIDGEGDREYIGPEILSGKFDKPADVFALGMIMVEIAGNIILPDNGASWQRLRTGDMSDLPSLTFSSESTLERDESGDPVSSNHHDNMDNSAAFSSHETLCRSDHEDEGVKPLPKLTLSPRRQQETLVNPPSFMIDPDNSEALDRVVQWMISPNPDERPLIDQIYRLEGVQWVEKRRRAGATVYEGNWGPADDVLADPPEMGDVDMVDAD</sequence>
<evidence type="ECO:0000256" key="4">
    <source>
        <dbReference type="ARBA" id="ARBA00022840"/>
    </source>
</evidence>
<evidence type="ECO:0000256" key="1">
    <source>
        <dbReference type="ARBA" id="ARBA00022679"/>
    </source>
</evidence>
<accession>A0A9P4LUK1</accession>
<evidence type="ECO:0000256" key="5">
    <source>
        <dbReference type="ARBA" id="ARBA00037982"/>
    </source>
</evidence>
<organism evidence="8 9">
    <name type="scientific">Saccharata proteae CBS 121410</name>
    <dbReference type="NCBI Taxonomy" id="1314787"/>
    <lineage>
        <taxon>Eukaryota</taxon>
        <taxon>Fungi</taxon>
        <taxon>Dikarya</taxon>
        <taxon>Ascomycota</taxon>
        <taxon>Pezizomycotina</taxon>
        <taxon>Dothideomycetes</taxon>
        <taxon>Dothideomycetes incertae sedis</taxon>
        <taxon>Botryosphaeriales</taxon>
        <taxon>Saccharataceae</taxon>
        <taxon>Saccharata</taxon>
    </lineage>
</organism>
<feature type="region of interest" description="Disordered" evidence="6">
    <location>
        <begin position="1"/>
        <end position="156"/>
    </location>
</feature>
<dbReference type="PROSITE" id="PS00108">
    <property type="entry name" value="PROTEIN_KINASE_ST"/>
    <property type="match status" value="1"/>
</dbReference>
<dbReference type="PANTHER" id="PTHR11042">
    <property type="entry name" value="EUKARYOTIC TRANSLATION INITIATION FACTOR 2-ALPHA KINASE EIF2-ALPHA KINASE -RELATED"/>
    <property type="match status" value="1"/>
</dbReference>
<dbReference type="Gene3D" id="3.30.200.20">
    <property type="entry name" value="Phosphorylase Kinase, domain 1"/>
    <property type="match status" value="1"/>
</dbReference>
<dbReference type="InterPro" id="IPR011009">
    <property type="entry name" value="Kinase-like_dom_sf"/>
</dbReference>
<dbReference type="GO" id="GO:0005524">
    <property type="term" value="F:ATP binding"/>
    <property type="evidence" value="ECO:0007669"/>
    <property type="project" value="UniProtKB-KW"/>
</dbReference>
<evidence type="ECO:0000313" key="9">
    <source>
        <dbReference type="Proteomes" id="UP000799776"/>
    </source>
</evidence>
<dbReference type="EMBL" id="ML978844">
    <property type="protein sequence ID" value="KAF2083176.1"/>
    <property type="molecule type" value="Genomic_DNA"/>
</dbReference>
<dbReference type="GO" id="GO:0110031">
    <property type="term" value="P:negative regulation of G2/MI transition of meiotic cell cycle"/>
    <property type="evidence" value="ECO:0007669"/>
    <property type="project" value="TreeGrafter"/>
</dbReference>
<feature type="compositionally biased region" description="Acidic residues" evidence="6">
    <location>
        <begin position="1081"/>
        <end position="1091"/>
    </location>
</feature>
<comment type="similarity">
    <text evidence="5">Belongs to the protein kinase superfamily. Ser/Thr protein kinase family. GCN2 subfamily.</text>
</comment>
<feature type="compositionally biased region" description="Polar residues" evidence="6">
    <location>
        <begin position="269"/>
        <end position="281"/>
    </location>
</feature>
<dbReference type="SMART" id="SM00220">
    <property type="entry name" value="S_TKc"/>
    <property type="match status" value="1"/>
</dbReference>
<keyword evidence="4" id="KW-0067">ATP-binding</keyword>
<dbReference type="GO" id="GO:0005737">
    <property type="term" value="C:cytoplasm"/>
    <property type="evidence" value="ECO:0007669"/>
    <property type="project" value="TreeGrafter"/>
</dbReference>
<dbReference type="Proteomes" id="UP000799776">
    <property type="component" value="Unassembled WGS sequence"/>
</dbReference>
<comment type="caution">
    <text evidence="8">The sequence shown here is derived from an EMBL/GenBank/DDBJ whole genome shotgun (WGS) entry which is preliminary data.</text>
</comment>
<dbReference type="GO" id="GO:0005634">
    <property type="term" value="C:nucleus"/>
    <property type="evidence" value="ECO:0007669"/>
    <property type="project" value="TreeGrafter"/>
</dbReference>
<dbReference type="InterPro" id="IPR000719">
    <property type="entry name" value="Prot_kinase_dom"/>
</dbReference>
<proteinExistence type="inferred from homology"/>
<dbReference type="GO" id="GO:0004713">
    <property type="term" value="F:protein tyrosine kinase activity"/>
    <property type="evidence" value="ECO:0007669"/>
    <property type="project" value="TreeGrafter"/>
</dbReference>
<feature type="region of interest" description="Disordered" evidence="6">
    <location>
        <begin position="251"/>
        <end position="306"/>
    </location>
</feature>
<feature type="compositionally biased region" description="Polar residues" evidence="6">
    <location>
        <begin position="970"/>
        <end position="979"/>
    </location>
</feature>
<protein>
    <submittedName>
        <fullName evidence="8">Kinase-like protein</fullName>
    </submittedName>
</protein>
<feature type="compositionally biased region" description="Polar residues" evidence="6">
    <location>
        <begin position="503"/>
        <end position="517"/>
    </location>
</feature>
<dbReference type="AlphaFoldDB" id="A0A9P4LUK1"/>